<feature type="transmembrane region" description="Helical" evidence="8">
    <location>
        <begin position="283"/>
        <end position="301"/>
    </location>
</feature>
<feature type="transmembrane region" description="Helical" evidence="8">
    <location>
        <begin position="212"/>
        <end position="232"/>
    </location>
</feature>
<keyword evidence="5 8" id="KW-0812">Transmembrane</keyword>
<evidence type="ECO:0000256" key="5">
    <source>
        <dbReference type="ARBA" id="ARBA00022692"/>
    </source>
</evidence>
<evidence type="ECO:0000256" key="2">
    <source>
        <dbReference type="ARBA" id="ARBA00022448"/>
    </source>
</evidence>
<dbReference type="Proteomes" id="UP000640274">
    <property type="component" value="Unassembled WGS sequence"/>
</dbReference>
<sequence length="396" mass="43242">MATTPALESPESDLSPTASKEVARMRTFSFAFYTTTAVVISYFPLYFQDRGYSEQQIGILYSIGPALAIFANLLAGMASDRFRTIRKIMMILLAGQLAMLSLLFTSADFIAVCFIMAGFYFFQTPLNPLNDSLILLSVKHTGRKYPSIRIFGSIGFAVAALVIGQFLKSSGSGATMVAGIVTIIISLGLSFTLKDYQQTSAPKVQYSGFLKLVSKPDVIIFFLLLLLLSIAHRMNDGFLAVAMRQMGADESLVGMAWMVSAVSEIPVLFLLGKYGHKFKDLPLLAFAGLGYALRFWLLSRVEAPEWAVLIQALHSISFGVFFSTALRYMTHLIPDEFRASGQALFAVIWTGIAGLLSGLIGGYVLEVFGRGTFFEAAAWLALLGAAGFLIKHIRAK</sequence>
<evidence type="ECO:0000256" key="4">
    <source>
        <dbReference type="ARBA" id="ARBA00022519"/>
    </source>
</evidence>
<feature type="transmembrane region" description="Helical" evidence="8">
    <location>
        <begin position="109"/>
        <end position="126"/>
    </location>
</feature>
<name>A0A934MT91_9BACL</name>
<feature type="transmembrane region" description="Helical" evidence="8">
    <location>
        <begin position="307"/>
        <end position="329"/>
    </location>
</feature>
<dbReference type="InterPro" id="IPR036259">
    <property type="entry name" value="MFS_trans_sf"/>
</dbReference>
<dbReference type="SUPFAM" id="SSF103473">
    <property type="entry name" value="MFS general substrate transporter"/>
    <property type="match status" value="1"/>
</dbReference>
<dbReference type="Gene3D" id="1.20.1250.20">
    <property type="entry name" value="MFS general substrate transporter like domains"/>
    <property type="match status" value="2"/>
</dbReference>
<evidence type="ECO:0000259" key="9">
    <source>
        <dbReference type="Pfam" id="PF12832"/>
    </source>
</evidence>
<keyword evidence="7 8" id="KW-0472">Membrane</keyword>
<reference evidence="10" key="1">
    <citation type="submission" date="2020-12" db="EMBL/GenBank/DDBJ databases">
        <authorList>
            <person name="Huq M.A."/>
        </authorList>
    </citation>
    <scope>NUCLEOTIDE SEQUENCE</scope>
    <source>
        <strain evidence="10">MAHUQ-46</strain>
    </source>
</reference>
<dbReference type="AlphaFoldDB" id="A0A934MT91"/>
<organism evidence="10 11">
    <name type="scientific">Paenibacillus roseus</name>
    <dbReference type="NCBI Taxonomy" id="2798579"/>
    <lineage>
        <taxon>Bacteria</taxon>
        <taxon>Bacillati</taxon>
        <taxon>Bacillota</taxon>
        <taxon>Bacilli</taxon>
        <taxon>Bacillales</taxon>
        <taxon>Paenibacillaceae</taxon>
        <taxon>Paenibacillus</taxon>
    </lineage>
</organism>
<dbReference type="EMBL" id="JAELUP010000001">
    <property type="protein sequence ID" value="MBJ6359832.1"/>
    <property type="molecule type" value="Genomic_DNA"/>
</dbReference>
<dbReference type="GO" id="GO:0030395">
    <property type="term" value="F:lactose binding"/>
    <property type="evidence" value="ECO:0007669"/>
    <property type="project" value="TreeGrafter"/>
</dbReference>
<keyword evidence="2" id="KW-0813">Transport</keyword>
<dbReference type="PIRSF" id="PIRSF004925">
    <property type="entry name" value="HcaT"/>
    <property type="match status" value="1"/>
</dbReference>
<feature type="transmembrane region" description="Helical" evidence="8">
    <location>
        <begin position="30"/>
        <end position="47"/>
    </location>
</feature>
<evidence type="ECO:0000256" key="3">
    <source>
        <dbReference type="ARBA" id="ARBA00022475"/>
    </source>
</evidence>
<feature type="domain" description="Major facilitator superfamily associated" evidence="9">
    <location>
        <begin position="24"/>
        <end position="375"/>
    </location>
</feature>
<comment type="caution">
    <text evidence="10">The sequence shown here is derived from an EMBL/GenBank/DDBJ whole genome shotgun (WGS) entry which is preliminary data.</text>
</comment>
<accession>A0A934MT91</accession>
<feature type="transmembrane region" description="Helical" evidence="8">
    <location>
        <begin position="59"/>
        <end position="78"/>
    </location>
</feature>
<dbReference type="InterPro" id="IPR024989">
    <property type="entry name" value="MFS_assoc_dom"/>
</dbReference>
<keyword evidence="6 8" id="KW-1133">Transmembrane helix</keyword>
<dbReference type="InterPro" id="IPR026032">
    <property type="entry name" value="HcaT-like"/>
</dbReference>
<dbReference type="Pfam" id="PF12832">
    <property type="entry name" value="MFS_1_like"/>
    <property type="match status" value="1"/>
</dbReference>
<feature type="transmembrane region" description="Helical" evidence="8">
    <location>
        <begin position="252"/>
        <end position="271"/>
    </location>
</feature>
<gene>
    <name evidence="10" type="ORF">JFN88_00630</name>
</gene>
<protein>
    <submittedName>
        <fullName evidence="10">MFS transporter</fullName>
    </submittedName>
</protein>
<dbReference type="PANTHER" id="PTHR23522:SF10">
    <property type="entry name" value="3-PHENYLPROPIONIC ACID TRANSPORTER-RELATED"/>
    <property type="match status" value="1"/>
</dbReference>
<feature type="transmembrane region" description="Helical" evidence="8">
    <location>
        <begin position="147"/>
        <end position="167"/>
    </location>
</feature>
<evidence type="ECO:0000256" key="6">
    <source>
        <dbReference type="ARBA" id="ARBA00022989"/>
    </source>
</evidence>
<keyword evidence="3" id="KW-1003">Cell membrane</keyword>
<comment type="subcellular location">
    <subcellularLocation>
        <location evidence="1">Cell inner membrane</location>
        <topology evidence="1">Multi-pass membrane protein</topology>
    </subcellularLocation>
</comment>
<feature type="transmembrane region" description="Helical" evidence="8">
    <location>
        <begin position="173"/>
        <end position="191"/>
    </location>
</feature>
<dbReference type="GO" id="GO:0015528">
    <property type="term" value="F:lactose:proton symporter activity"/>
    <property type="evidence" value="ECO:0007669"/>
    <property type="project" value="TreeGrafter"/>
</dbReference>
<dbReference type="PANTHER" id="PTHR23522">
    <property type="entry name" value="BLL5896 PROTEIN"/>
    <property type="match status" value="1"/>
</dbReference>
<evidence type="ECO:0000256" key="7">
    <source>
        <dbReference type="ARBA" id="ARBA00023136"/>
    </source>
</evidence>
<proteinExistence type="predicted"/>
<dbReference type="RefSeq" id="WP_199017356.1">
    <property type="nucleotide sequence ID" value="NZ_JAELUP010000001.1"/>
</dbReference>
<feature type="transmembrane region" description="Helical" evidence="8">
    <location>
        <begin position="371"/>
        <end position="390"/>
    </location>
</feature>
<evidence type="ECO:0000256" key="8">
    <source>
        <dbReference type="SAM" id="Phobius"/>
    </source>
</evidence>
<dbReference type="GO" id="GO:0005886">
    <property type="term" value="C:plasma membrane"/>
    <property type="evidence" value="ECO:0007669"/>
    <property type="project" value="UniProtKB-SubCell"/>
</dbReference>
<evidence type="ECO:0000256" key="1">
    <source>
        <dbReference type="ARBA" id="ARBA00004429"/>
    </source>
</evidence>
<keyword evidence="4" id="KW-0997">Cell inner membrane</keyword>
<evidence type="ECO:0000313" key="11">
    <source>
        <dbReference type="Proteomes" id="UP000640274"/>
    </source>
</evidence>
<feature type="transmembrane region" description="Helical" evidence="8">
    <location>
        <begin position="341"/>
        <end position="365"/>
    </location>
</feature>
<evidence type="ECO:0000313" key="10">
    <source>
        <dbReference type="EMBL" id="MBJ6359832.1"/>
    </source>
</evidence>
<keyword evidence="11" id="KW-1185">Reference proteome</keyword>